<gene>
    <name evidence="7" type="ORF">GFER_12665</name>
</gene>
<dbReference type="SMART" id="SM00028">
    <property type="entry name" value="TPR"/>
    <property type="match status" value="2"/>
</dbReference>
<sequence length="638" mass="72117">MSKPLLVIDDDPGICRFLTRALQLRGYRAESCANADEGVDRLLRGDYQLTLIDIQMPGWSGVAACRSLRAHAATRSLPVILMTAFYQDDQDLRRALEQAGASAVLLKPFTLEDLLSRIEALIGPPLDPPASAATAIDGDLAETSLPQLLHNLYSLKATGLLYLENREVHKVVYCRNGYPIFARSNLVRECLGKMLIREKLLTEEECRQSLAGMKESGRLQGTVLMEMGLLSPYLLHEALQRQVTEKLLEVFSWPDGTYRFLPARRFKQGITAIELSPAALILQGVQRHWSTLKASEFLSAYLENYPVVTANPHYRFQSLDLSDAEARLLAQCRGDLSVAALLDQHPLVRSDLEKLLAALILGRVIEPLEQPRQAVKAEEPARAAPRPSGTGTRSEILRDCRRMLAQDYFSLLGVTAETDSEGLRRAYFALAKRYHPDRFRHEHLTPDLQARVDEVFQRLRLAYETLSDPSRRRAYLDRPQGEAPSEGVETRESQNLMQAEVAFRKGQALLREGHTARALKLLQSAVAIRPDDPEYLSACAWALHRLRPEDRVQATAARDMLLRAAELNPAADVTQLRLGYLLRLEGRESEAERRFEIAVMCNPDCVPALRELRLIEMRRANERPNRGLLRRLWRRKKD</sequence>
<dbReference type="PANTHER" id="PTHR44591">
    <property type="entry name" value="STRESS RESPONSE REGULATOR PROTEIN 1"/>
    <property type="match status" value="1"/>
</dbReference>
<protein>
    <recommendedName>
        <fullName evidence="9">Response regulator</fullName>
    </recommendedName>
</protein>
<dbReference type="AlphaFoldDB" id="A0A0C2HMA7"/>
<feature type="domain" description="J" evidence="5">
    <location>
        <begin position="407"/>
        <end position="480"/>
    </location>
</feature>
<dbReference type="Gene3D" id="1.10.287.110">
    <property type="entry name" value="DnaJ domain"/>
    <property type="match status" value="1"/>
</dbReference>
<evidence type="ECO:0000256" key="4">
    <source>
        <dbReference type="SAM" id="MobiDB-lite"/>
    </source>
</evidence>
<evidence type="ECO:0000313" key="8">
    <source>
        <dbReference type="Proteomes" id="UP000035068"/>
    </source>
</evidence>
<comment type="caution">
    <text evidence="7">The sequence shown here is derived from an EMBL/GenBank/DDBJ whole genome shotgun (WGS) entry which is preliminary data.</text>
</comment>
<feature type="domain" description="Response regulatory" evidence="6">
    <location>
        <begin position="4"/>
        <end position="122"/>
    </location>
</feature>
<dbReference type="Pfam" id="PF14332">
    <property type="entry name" value="DUF4388"/>
    <property type="match status" value="1"/>
</dbReference>
<evidence type="ECO:0000259" key="6">
    <source>
        <dbReference type="PROSITE" id="PS50110"/>
    </source>
</evidence>
<keyword evidence="8" id="KW-1185">Reference proteome</keyword>
<dbReference type="GO" id="GO:0000160">
    <property type="term" value="P:phosphorelay signal transduction system"/>
    <property type="evidence" value="ECO:0007669"/>
    <property type="project" value="InterPro"/>
</dbReference>
<dbReference type="PROSITE" id="PS00636">
    <property type="entry name" value="DNAJ_1"/>
    <property type="match status" value="1"/>
</dbReference>
<evidence type="ECO:0000256" key="3">
    <source>
        <dbReference type="PROSITE-ProRule" id="PRU00339"/>
    </source>
</evidence>
<dbReference type="SUPFAM" id="SSF46565">
    <property type="entry name" value="Chaperone J-domain"/>
    <property type="match status" value="1"/>
</dbReference>
<dbReference type="InterPro" id="IPR050595">
    <property type="entry name" value="Bact_response_regulator"/>
</dbReference>
<dbReference type="PROSITE" id="PS50005">
    <property type="entry name" value="TPR"/>
    <property type="match status" value="1"/>
</dbReference>
<evidence type="ECO:0000256" key="1">
    <source>
        <dbReference type="ARBA" id="ARBA00022553"/>
    </source>
</evidence>
<evidence type="ECO:0000313" key="7">
    <source>
        <dbReference type="EMBL" id="KIH76095.1"/>
    </source>
</evidence>
<dbReference type="CDD" id="cd06257">
    <property type="entry name" value="DnaJ"/>
    <property type="match status" value="1"/>
</dbReference>
<dbReference type="PANTHER" id="PTHR44591:SF3">
    <property type="entry name" value="RESPONSE REGULATORY DOMAIN-CONTAINING PROTEIN"/>
    <property type="match status" value="1"/>
</dbReference>
<evidence type="ECO:0000256" key="2">
    <source>
        <dbReference type="PROSITE-ProRule" id="PRU00169"/>
    </source>
</evidence>
<dbReference type="InterPro" id="IPR037257">
    <property type="entry name" value="T2SS_E_N_sf"/>
</dbReference>
<dbReference type="Pfam" id="PF00072">
    <property type="entry name" value="Response_reg"/>
    <property type="match status" value="1"/>
</dbReference>
<dbReference type="InterPro" id="IPR001789">
    <property type="entry name" value="Sig_transdc_resp-reg_receiver"/>
</dbReference>
<name>A0A0C2HMA7_9BACT</name>
<dbReference type="PROSITE" id="PS50110">
    <property type="entry name" value="RESPONSE_REGULATORY"/>
    <property type="match status" value="1"/>
</dbReference>
<dbReference type="Pfam" id="PF00226">
    <property type="entry name" value="DnaJ"/>
    <property type="match status" value="1"/>
</dbReference>
<feature type="repeat" description="TPR" evidence="3">
    <location>
        <begin position="499"/>
        <end position="532"/>
    </location>
</feature>
<dbReference type="InterPro" id="IPR011006">
    <property type="entry name" value="CheY-like_superfamily"/>
</dbReference>
<dbReference type="Gene3D" id="1.25.40.10">
    <property type="entry name" value="Tetratricopeptide repeat domain"/>
    <property type="match status" value="1"/>
</dbReference>
<accession>A0A0C2HMA7</accession>
<dbReference type="RefSeq" id="WP_040100053.1">
    <property type="nucleotide sequence ID" value="NZ_JWJD01000005.1"/>
</dbReference>
<proteinExistence type="predicted"/>
<dbReference type="InterPro" id="IPR018253">
    <property type="entry name" value="DnaJ_domain_CS"/>
</dbReference>
<evidence type="ECO:0000259" key="5">
    <source>
        <dbReference type="PROSITE" id="PS50076"/>
    </source>
</evidence>
<keyword evidence="1 2" id="KW-0597">Phosphoprotein</keyword>
<dbReference type="SUPFAM" id="SSF48452">
    <property type="entry name" value="TPR-like"/>
    <property type="match status" value="1"/>
</dbReference>
<dbReference type="InterPro" id="IPR019734">
    <property type="entry name" value="TPR_rpt"/>
</dbReference>
<evidence type="ECO:0008006" key="9">
    <source>
        <dbReference type="Google" id="ProtNLM"/>
    </source>
</evidence>
<dbReference type="Proteomes" id="UP000035068">
    <property type="component" value="Unassembled WGS sequence"/>
</dbReference>
<feature type="region of interest" description="Disordered" evidence="4">
    <location>
        <begin position="373"/>
        <end position="395"/>
    </location>
</feature>
<organism evidence="7 8">
    <name type="scientific">Geoalkalibacter ferrihydriticus DSM 17813</name>
    <dbReference type="NCBI Taxonomy" id="1121915"/>
    <lineage>
        <taxon>Bacteria</taxon>
        <taxon>Pseudomonadati</taxon>
        <taxon>Thermodesulfobacteriota</taxon>
        <taxon>Desulfuromonadia</taxon>
        <taxon>Desulfuromonadales</taxon>
        <taxon>Geoalkalibacteraceae</taxon>
        <taxon>Geoalkalibacter</taxon>
    </lineage>
</organism>
<dbReference type="EMBL" id="JWJD01000005">
    <property type="protein sequence ID" value="KIH76095.1"/>
    <property type="molecule type" value="Genomic_DNA"/>
</dbReference>
<keyword evidence="3" id="KW-0802">TPR repeat</keyword>
<dbReference type="SMART" id="SM00271">
    <property type="entry name" value="DnaJ"/>
    <property type="match status" value="1"/>
</dbReference>
<dbReference type="CDD" id="cd00156">
    <property type="entry name" value="REC"/>
    <property type="match status" value="1"/>
</dbReference>
<dbReference type="InterPro" id="IPR025497">
    <property type="entry name" value="PatA-like_N"/>
</dbReference>
<dbReference type="Gene3D" id="3.40.50.2300">
    <property type="match status" value="1"/>
</dbReference>
<feature type="modified residue" description="4-aspartylphosphate" evidence="2">
    <location>
        <position position="53"/>
    </location>
</feature>
<dbReference type="PRINTS" id="PR00625">
    <property type="entry name" value="JDOMAIN"/>
</dbReference>
<dbReference type="SUPFAM" id="SSF160246">
    <property type="entry name" value="EspE N-terminal domain-like"/>
    <property type="match status" value="1"/>
</dbReference>
<dbReference type="InterPro" id="IPR011990">
    <property type="entry name" value="TPR-like_helical_dom_sf"/>
</dbReference>
<reference evidence="7 8" key="1">
    <citation type="submission" date="2014-12" db="EMBL/GenBank/DDBJ databases">
        <title>Genomes of Geoalkalibacter ferrihydriticus and Geoalkalibacter subterraneus, two haloalkaliphilic metal-reducing members of the Geobacteraceae.</title>
        <authorList>
            <person name="Badalamenti J.P."/>
            <person name="Torres C.I."/>
            <person name="Krajmalnik-Brown R."/>
            <person name="Bond D.R."/>
        </authorList>
    </citation>
    <scope>NUCLEOTIDE SEQUENCE [LARGE SCALE GENOMIC DNA]</scope>
    <source>
        <strain evidence="7 8">DSM 17813</strain>
    </source>
</reference>
<dbReference type="InterPro" id="IPR036869">
    <property type="entry name" value="J_dom_sf"/>
</dbReference>
<dbReference type="SUPFAM" id="SSF52172">
    <property type="entry name" value="CheY-like"/>
    <property type="match status" value="1"/>
</dbReference>
<dbReference type="SMART" id="SM00448">
    <property type="entry name" value="REC"/>
    <property type="match status" value="1"/>
</dbReference>
<dbReference type="InterPro" id="IPR001623">
    <property type="entry name" value="DnaJ_domain"/>
</dbReference>
<dbReference type="PROSITE" id="PS50076">
    <property type="entry name" value="DNAJ_2"/>
    <property type="match status" value="1"/>
</dbReference>